<dbReference type="RefSeq" id="WP_201176570.1">
    <property type="nucleotide sequence ID" value="NZ_JAEPWM010000011.1"/>
</dbReference>
<proteinExistence type="predicted"/>
<name>A0A934WNC8_9BURK</name>
<sequence>MNELLRSEGLSAKSRDALESFHPMYTGGNYLPRTEQAEVEIGRIRIASTTSDVTCVYARAHESLIHYRVVDEYGGKTRQRASETRTNQPMTLGVFAEFFLRAWSLVDVLEMNFEGDCASALDFFSAENFYPDFDLLCRQRVRDHFPEPEPD</sequence>
<accession>A0A934WNC8</accession>
<reference evidence="1" key="2">
    <citation type="submission" date="2021-01" db="EMBL/GenBank/DDBJ databases">
        <authorList>
            <person name="Kang M."/>
        </authorList>
    </citation>
    <scope>NUCLEOTIDE SEQUENCE</scope>
    <source>
        <strain evidence="1">KACC 17527</strain>
    </source>
</reference>
<protein>
    <submittedName>
        <fullName evidence="1">Uncharacterized protein</fullName>
    </submittedName>
</protein>
<dbReference type="Proteomes" id="UP000630528">
    <property type="component" value="Unassembled WGS sequence"/>
</dbReference>
<keyword evidence="2" id="KW-1185">Reference proteome</keyword>
<reference evidence="1" key="1">
    <citation type="journal article" date="2012" name="J. Microbiol. Biotechnol.">
        <title>Ramlibacter ginsenosidimutans sp. nov., with ginsenoside-converting activity.</title>
        <authorList>
            <person name="Wang L."/>
            <person name="An D.S."/>
            <person name="Kim S.G."/>
            <person name="Jin F.X."/>
            <person name="Kim S.C."/>
            <person name="Lee S.T."/>
            <person name="Im W.T."/>
        </authorList>
    </citation>
    <scope>NUCLEOTIDE SEQUENCE</scope>
    <source>
        <strain evidence="1">KACC 17527</strain>
    </source>
</reference>
<dbReference type="EMBL" id="JAEPWM010000011">
    <property type="protein sequence ID" value="MBK6008749.1"/>
    <property type="molecule type" value="Genomic_DNA"/>
</dbReference>
<gene>
    <name evidence="1" type="ORF">JJB11_21840</name>
</gene>
<comment type="caution">
    <text evidence="1">The sequence shown here is derived from an EMBL/GenBank/DDBJ whole genome shotgun (WGS) entry which is preliminary data.</text>
</comment>
<evidence type="ECO:0000313" key="2">
    <source>
        <dbReference type="Proteomes" id="UP000630528"/>
    </source>
</evidence>
<evidence type="ECO:0000313" key="1">
    <source>
        <dbReference type="EMBL" id="MBK6008749.1"/>
    </source>
</evidence>
<organism evidence="1 2">
    <name type="scientific">Ramlibacter ginsenosidimutans</name>
    <dbReference type="NCBI Taxonomy" id="502333"/>
    <lineage>
        <taxon>Bacteria</taxon>
        <taxon>Pseudomonadati</taxon>
        <taxon>Pseudomonadota</taxon>
        <taxon>Betaproteobacteria</taxon>
        <taxon>Burkholderiales</taxon>
        <taxon>Comamonadaceae</taxon>
        <taxon>Ramlibacter</taxon>
    </lineage>
</organism>
<dbReference type="AlphaFoldDB" id="A0A934WNC8"/>